<reference evidence="3 4" key="1">
    <citation type="submission" date="2020-08" db="EMBL/GenBank/DDBJ databases">
        <title>A Genomic Blueprint of the Chicken Gut Microbiome.</title>
        <authorList>
            <person name="Gilroy R."/>
            <person name="Ravi A."/>
            <person name="Getino M."/>
            <person name="Pursley I."/>
            <person name="Horton D.L."/>
            <person name="Alikhan N.-F."/>
            <person name="Baker D."/>
            <person name="Gharbi K."/>
            <person name="Hall N."/>
            <person name="Watson M."/>
            <person name="Adriaenssens E.M."/>
            <person name="Foster-Nyarko E."/>
            <person name="Jarju S."/>
            <person name="Secka A."/>
            <person name="Antonio M."/>
            <person name="Oren A."/>
            <person name="Chaudhuri R."/>
            <person name="La Ragione R.M."/>
            <person name="Hildebrand F."/>
            <person name="Pallen M.J."/>
        </authorList>
    </citation>
    <scope>NUCLEOTIDE SEQUENCE [LARGE SCALE GENOMIC DNA]</scope>
    <source>
        <strain evidence="3 4">Sa2CUA1</strain>
    </source>
</reference>
<dbReference type="GO" id="GO:0016787">
    <property type="term" value="F:hydrolase activity"/>
    <property type="evidence" value="ECO:0007669"/>
    <property type="project" value="UniProtKB-KW"/>
</dbReference>
<dbReference type="PANTHER" id="PTHR43039">
    <property type="entry name" value="ESTERASE-RELATED"/>
    <property type="match status" value="1"/>
</dbReference>
<evidence type="ECO:0000313" key="4">
    <source>
        <dbReference type="Proteomes" id="UP000609874"/>
    </source>
</evidence>
<dbReference type="RefSeq" id="WP_191806918.1">
    <property type="nucleotide sequence ID" value="NZ_JACSQD010000002.1"/>
</dbReference>
<dbReference type="EMBL" id="JACSQD010000002">
    <property type="protein sequence ID" value="MBD7994512.1"/>
    <property type="molecule type" value="Genomic_DNA"/>
</dbReference>
<evidence type="ECO:0000313" key="3">
    <source>
        <dbReference type="EMBL" id="MBD7994512.1"/>
    </source>
</evidence>
<accession>A0ABR8UPK9</accession>
<dbReference type="InterPro" id="IPR000073">
    <property type="entry name" value="AB_hydrolase_1"/>
</dbReference>
<keyword evidence="4" id="KW-1185">Reference proteome</keyword>
<dbReference type="Gene3D" id="3.40.50.1820">
    <property type="entry name" value="alpha/beta hydrolase"/>
    <property type="match status" value="1"/>
</dbReference>
<evidence type="ECO:0000256" key="1">
    <source>
        <dbReference type="ARBA" id="ARBA00008645"/>
    </source>
</evidence>
<dbReference type="Pfam" id="PF12697">
    <property type="entry name" value="Abhydrolase_6"/>
    <property type="match status" value="1"/>
</dbReference>
<gene>
    <name evidence="3" type="ORF">H9639_04305</name>
</gene>
<feature type="domain" description="AB hydrolase-1" evidence="2">
    <location>
        <begin position="22"/>
        <end position="262"/>
    </location>
</feature>
<dbReference type="InterPro" id="IPR029058">
    <property type="entry name" value="AB_hydrolase_fold"/>
</dbReference>
<comment type="similarity">
    <text evidence="1">Belongs to the AB hydrolase superfamily.</text>
</comment>
<organism evidence="3 4">
    <name type="scientific">Arthrobacter gallicola</name>
    <dbReference type="NCBI Taxonomy" id="2762225"/>
    <lineage>
        <taxon>Bacteria</taxon>
        <taxon>Bacillati</taxon>
        <taxon>Actinomycetota</taxon>
        <taxon>Actinomycetes</taxon>
        <taxon>Micrococcales</taxon>
        <taxon>Micrococcaceae</taxon>
        <taxon>Arthrobacter</taxon>
    </lineage>
</organism>
<name>A0ABR8UPK9_9MICC</name>
<keyword evidence="3" id="KW-0378">Hydrolase</keyword>
<sequence length="273" mass="29447">MTTDVLTRNNVRILGNETGPAVIFGHGFGCDQAMWRRIVPHFTDKYRVIVFDHVGSGDSDKAAYDPTKYSSLDGYVSDLLEICAELELRDATFVGHSVSAMMAVVAGATAPHHFANLVLLASSPSYMDRPEDGYQGGFSAADIDDLLVSLEANYIVWAAAMAPVIMGNPEKPELHDELEGSFCRLDPTIAPGFARVSFCSDVRALLTEVKVPTLVLQCSEDLLAPPHIGSYTQERIASSTLVQLKATGHLPHVSAPEETAEAILSYLARVPAA</sequence>
<dbReference type="SUPFAM" id="SSF53474">
    <property type="entry name" value="alpha/beta-Hydrolases"/>
    <property type="match status" value="1"/>
</dbReference>
<protein>
    <submittedName>
        <fullName evidence="3">Alpha/beta hydrolase</fullName>
    </submittedName>
</protein>
<comment type="caution">
    <text evidence="3">The sequence shown here is derived from an EMBL/GenBank/DDBJ whole genome shotgun (WGS) entry which is preliminary data.</text>
</comment>
<dbReference type="Proteomes" id="UP000609874">
    <property type="component" value="Unassembled WGS sequence"/>
</dbReference>
<proteinExistence type="inferred from homology"/>
<dbReference type="PRINTS" id="PR00111">
    <property type="entry name" value="ABHYDROLASE"/>
</dbReference>
<evidence type="ECO:0000259" key="2">
    <source>
        <dbReference type="Pfam" id="PF12697"/>
    </source>
</evidence>